<feature type="compositionally biased region" description="Basic and acidic residues" evidence="1">
    <location>
        <begin position="1"/>
        <end position="11"/>
    </location>
</feature>
<evidence type="ECO:0000256" key="1">
    <source>
        <dbReference type="SAM" id="MobiDB-lite"/>
    </source>
</evidence>
<evidence type="ECO:0000313" key="3">
    <source>
        <dbReference type="EMBL" id="KAA8906802.1"/>
    </source>
</evidence>
<sequence length="274" mass="29864">MLEEMNRRRQQQETPGAQPSETPNQQQQGMEVPPSNVYSTHTERAAYINYTLRRSQGSVQGSGSGGGSSQVPRLPEYPRGSPGEDSTGISGSPSSDNPLSPQRGSVTTTGSGSTLVNPHYAPTMLPPPPNLPYAPSATSTNQQPTFHDLRCIRSRTPTPGIIDGTQPNQTSLLEPRTHDGRSYYHPQFQCWLPFPTEVPAEDEAVHPGTKQLVMEKMQRLKDRMLGRKKKVRKNKISAPVGPAPPPVLGGQMIRITPPQVRFQVEEGGREDGGA</sequence>
<comment type="caution">
    <text evidence="3">The sequence shown here is derived from an EMBL/GenBank/DDBJ whole genome shotgun (WGS) entry which is preliminary data.</text>
</comment>
<feature type="region of interest" description="Disordered" evidence="1">
    <location>
        <begin position="1"/>
        <end position="143"/>
    </location>
</feature>
<feature type="compositionally biased region" description="Polar residues" evidence="1">
    <location>
        <begin position="12"/>
        <end position="29"/>
    </location>
</feature>
<gene>
    <name evidence="2" type="ORF">FN846DRAFT_947847</name>
    <name evidence="3" type="ORF">FN846DRAFT_947856</name>
</gene>
<dbReference type="EMBL" id="VXIS01000085">
    <property type="protein sequence ID" value="KAA8906802.1"/>
    <property type="molecule type" value="Genomic_DNA"/>
</dbReference>
<organism evidence="3 4">
    <name type="scientific">Sphaerosporella brunnea</name>
    <dbReference type="NCBI Taxonomy" id="1250544"/>
    <lineage>
        <taxon>Eukaryota</taxon>
        <taxon>Fungi</taxon>
        <taxon>Dikarya</taxon>
        <taxon>Ascomycota</taxon>
        <taxon>Pezizomycotina</taxon>
        <taxon>Pezizomycetes</taxon>
        <taxon>Pezizales</taxon>
        <taxon>Pyronemataceae</taxon>
        <taxon>Sphaerosporella</taxon>
    </lineage>
</organism>
<evidence type="ECO:0000313" key="4">
    <source>
        <dbReference type="Proteomes" id="UP000326924"/>
    </source>
</evidence>
<reference evidence="3 4" key="1">
    <citation type="submission" date="2019-09" db="EMBL/GenBank/DDBJ databases">
        <title>Draft genome of the ectomycorrhizal ascomycete Sphaerosporella brunnea.</title>
        <authorList>
            <consortium name="DOE Joint Genome Institute"/>
            <person name="Benucci G.M."/>
            <person name="Marozzi G."/>
            <person name="Antonielli L."/>
            <person name="Sanchez S."/>
            <person name="Marco P."/>
            <person name="Wang X."/>
            <person name="Falini L.B."/>
            <person name="Barry K."/>
            <person name="Haridas S."/>
            <person name="Lipzen A."/>
            <person name="Labutti K."/>
            <person name="Grigoriev I.V."/>
            <person name="Murat C."/>
            <person name="Martin F."/>
            <person name="Albertini E."/>
            <person name="Donnini D."/>
            <person name="Bonito G."/>
        </authorList>
    </citation>
    <scope>NUCLEOTIDE SEQUENCE [LARGE SCALE GENOMIC DNA]</scope>
    <source>
        <strain evidence="3 4">Sb_GMNB300</strain>
    </source>
</reference>
<dbReference type="EMBL" id="VXIS01000085">
    <property type="protein sequence ID" value="KAA8906798.1"/>
    <property type="molecule type" value="Genomic_DNA"/>
</dbReference>
<name>A0A5J5EXW2_9PEZI</name>
<feature type="region of interest" description="Disordered" evidence="1">
    <location>
        <begin position="226"/>
        <end position="254"/>
    </location>
</feature>
<dbReference type="AlphaFoldDB" id="A0A5J5EXW2"/>
<protein>
    <submittedName>
        <fullName evidence="3">Uncharacterized protein</fullName>
    </submittedName>
</protein>
<evidence type="ECO:0000313" key="2">
    <source>
        <dbReference type="EMBL" id="KAA8906798.1"/>
    </source>
</evidence>
<dbReference type="InParanoid" id="A0A5J5EXW2"/>
<feature type="compositionally biased region" description="Low complexity" evidence="1">
    <location>
        <begin position="104"/>
        <end position="114"/>
    </location>
</feature>
<feature type="compositionally biased region" description="Polar residues" evidence="1">
    <location>
        <begin position="87"/>
        <end position="103"/>
    </location>
</feature>
<accession>A0A5J5EXW2</accession>
<proteinExistence type="predicted"/>
<feature type="compositionally biased region" description="Basic residues" evidence="1">
    <location>
        <begin position="226"/>
        <end position="235"/>
    </location>
</feature>
<keyword evidence="4" id="KW-1185">Reference proteome</keyword>
<dbReference type="Proteomes" id="UP000326924">
    <property type="component" value="Unassembled WGS sequence"/>
</dbReference>